<dbReference type="OrthoDB" id="116799at2"/>
<dbReference type="EMBL" id="BBPI01000073">
    <property type="protein sequence ID" value="GAM02117.1"/>
    <property type="molecule type" value="Genomic_DNA"/>
</dbReference>
<keyword evidence="3" id="KW-0949">S-adenosyl-L-methionine</keyword>
<dbReference type="SUPFAM" id="SSF53335">
    <property type="entry name" value="S-adenosyl-L-methionine-dependent methyltransferases"/>
    <property type="match status" value="1"/>
</dbReference>
<evidence type="ECO:0008006" key="6">
    <source>
        <dbReference type="Google" id="ProtNLM"/>
    </source>
</evidence>
<gene>
    <name evidence="4" type="ORF">SP5_073_00450</name>
</gene>
<organism evidence="4 5">
    <name type="scientific">Sphingomonas parapaucimobilis NBRC 15100</name>
    <dbReference type="NCBI Taxonomy" id="1219049"/>
    <lineage>
        <taxon>Bacteria</taxon>
        <taxon>Pseudomonadati</taxon>
        <taxon>Pseudomonadota</taxon>
        <taxon>Alphaproteobacteria</taxon>
        <taxon>Sphingomonadales</taxon>
        <taxon>Sphingomonadaceae</taxon>
        <taxon>Sphingomonas</taxon>
    </lineage>
</organism>
<dbReference type="AlphaFoldDB" id="A0A0A1WA47"/>
<dbReference type="Pfam" id="PF13489">
    <property type="entry name" value="Methyltransf_23"/>
    <property type="match status" value="1"/>
</dbReference>
<dbReference type="InterPro" id="IPR029063">
    <property type="entry name" value="SAM-dependent_MTases_sf"/>
</dbReference>
<keyword evidence="5" id="KW-1185">Reference proteome</keyword>
<name>A0A0A1WA47_9SPHN</name>
<dbReference type="Gene3D" id="3.40.50.150">
    <property type="entry name" value="Vaccinia Virus protein VP39"/>
    <property type="match status" value="1"/>
</dbReference>
<proteinExistence type="predicted"/>
<evidence type="ECO:0000256" key="3">
    <source>
        <dbReference type="ARBA" id="ARBA00022691"/>
    </source>
</evidence>
<keyword evidence="1" id="KW-0489">Methyltransferase</keyword>
<sequence length="211" mass="23178">MRPIDLAGFAEKFAASGDPWGTYSDRDEATKRAAILHALGPGPLGRVLELGSGNGSNSRAMAARALRLDATEGTAEGTALTARAIADRPRARAISLALPARFPQKDYDAIVIAELLYYLSPPAMRHVARHVTQALRPGGRLVLAHHRIDYYDFAQHAAGIQQRFLDLTGLSWRTATVRRQRKWHVIVARAIGEPRRRSQPSHGHHPPSPRP</sequence>
<dbReference type="GO" id="GO:0032259">
    <property type="term" value="P:methylation"/>
    <property type="evidence" value="ECO:0007669"/>
    <property type="project" value="UniProtKB-KW"/>
</dbReference>
<dbReference type="RefSeq" id="WP_042489837.1">
    <property type="nucleotide sequence ID" value="NZ_BBPI01000073.1"/>
</dbReference>
<keyword evidence="2" id="KW-0808">Transferase</keyword>
<evidence type="ECO:0000256" key="2">
    <source>
        <dbReference type="ARBA" id="ARBA00022679"/>
    </source>
</evidence>
<dbReference type="GO" id="GO:0008168">
    <property type="term" value="F:methyltransferase activity"/>
    <property type="evidence" value="ECO:0007669"/>
    <property type="project" value="UniProtKB-KW"/>
</dbReference>
<protein>
    <recommendedName>
        <fullName evidence="6">Methyltransferase</fullName>
    </recommendedName>
</protein>
<evidence type="ECO:0000313" key="5">
    <source>
        <dbReference type="Proteomes" id="UP000032305"/>
    </source>
</evidence>
<dbReference type="PANTHER" id="PTHR43464:SF19">
    <property type="entry name" value="UBIQUINONE BIOSYNTHESIS O-METHYLTRANSFERASE, MITOCHONDRIAL"/>
    <property type="match status" value="1"/>
</dbReference>
<dbReference type="CDD" id="cd02440">
    <property type="entry name" value="AdoMet_MTases"/>
    <property type="match status" value="1"/>
</dbReference>
<comment type="caution">
    <text evidence="4">The sequence shown here is derived from an EMBL/GenBank/DDBJ whole genome shotgun (WGS) entry which is preliminary data.</text>
</comment>
<dbReference type="PANTHER" id="PTHR43464">
    <property type="entry name" value="METHYLTRANSFERASE"/>
    <property type="match status" value="1"/>
</dbReference>
<evidence type="ECO:0000256" key="1">
    <source>
        <dbReference type="ARBA" id="ARBA00022603"/>
    </source>
</evidence>
<reference evidence="4 5" key="1">
    <citation type="submission" date="2014-11" db="EMBL/GenBank/DDBJ databases">
        <title>Whole genome shotgun sequence of Sphingomonas parapaucimobilis NBRC 15100.</title>
        <authorList>
            <person name="Katano-Makiyama Y."/>
            <person name="Hosoyama A."/>
            <person name="Hashimoto M."/>
            <person name="Hosoyama Y."/>
            <person name="Noguchi M."/>
            <person name="Numata M."/>
            <person name="Tsuchikane K."/>
            <person name="Hirakata S."/>
            <person name="Uohara A."/>
            <person name="Shimodaira J."/>
            <person name="Ohji S."/>
            <person name="Ichikawa N."/>
            <person name="Kimura A."/>
            <person name="Yamazoe A."/>
            <person name="Fujita N."/>
        </authorList>
    </citation>
    <scope>NUCLEOTIDE SEQUENCE [LARGE SCALE GENOMIC DNA]</scope>
    <source>
        <strain evidence="4 5">NBRC 15100</strain>
    </source>
</reference>
<evidence type="ECO:0000313" key="4">
    <source>
        <dbReference type="EMBL" id="GAM02117.1"/>
    </source>
</evidence>
<accession>A0A0A1WA47</accession>
<dbReference type="Proteomes" id="UP000032305">
    <property type="component" value="Unassembled WGS sequence"/>
</dbReference>
<dbReference type="eggNOG" id="COG2890">
    <property type="taxonomic scope" value="Bacteria"/>
</dbReference>